<dbReference type="RefSeq" id="WP_172688325.1">
    <property type="nucleotide sequence ID" value="NZ_KU254577.1"/>
</dbReference>
<dbReference type="AlphaFoldDB" id="A0A3G1DGF1"/>
<sequence length="450" mass="51036">MLTHHFTIVQHKYLFVSEEREAFWVSEGLNPSEAEGLALIPVIALTLNVPGLDLYHQRFFKHNDKISIANFLYEAWASNPFLKGIPDQLCIDEELLSVVPLKGILQLIDPDGQLKEIVTDTDATFGASKVQAHEQSIIYWEDFELLRKPASVESLLNIIGKMVSERQGILVESSPHDKSKDHLLEQHLAISPSLPSISLSPDEYFRLDTDWVTKESWQVPMPAIGKAYCYSEENDDHRWIHWLFLQDEDEEPNDVDQYKLIDETRHYWSPEAEGLIATLNALAYPIVEYLPEHISSRALRSFMKGRVPLSKIMTKDLLHLVKSLPIVIYPKTVEECTAAFGCITRHGHCKYIFELTGGEHSSHKFRFFAGNAPTTGIFLIVIQVGSMADGPMLKSALFCKEDDLDIGHAGFAALSYWVERLPEFNIKGICTLILDMVEKMLHASMDGLKN</sequence>
<protein>
    <submittedName>
        <fullName evidence="1">Uncharacterized protein</fullName>
    </submittedName>
</protein>
<accession>A0A3G1DGF1</accession>
<keyword evidence="1" id="KW-0614">Plasmid</keyword>
<organism evidence="1">
    <name type="scientific">Pseudomonas aeruginosa</name>
    <dbReference type="NCBI Taxonomy" id="287"/>
    <lineage>
        <taxon>Bacteria</taxon>
        <taxon>Pseudomonadati</taxon>
        <taxon>Pseudomonadota</taxon>
        <taxon>Gammaproteobacteria</taxon>
        <taxon>Pseudomonadales</taxon>
        <taxon>Pseudomonadaceae</taxon>
        <taxon>Pseudomonas</taxon>
    </lineage>
</organism>
<proteinExistence type="predicted"/>
<reference evidence="1" key="1">
    <citation type="submission" date="2015-12" db="EMBL/GenBank/DDBJ databases">
        <title>The first report of fully sequenced SIM-encoding plasmid pHN39-SIM.</title>
        <authorList>
            <person name="Sun F."/>
            <person name="Zhou D."/>
            <person name="Wang Q."/>
            <person name="Feng J."/>
            <person name="Feng W."/>
            <person name="Luo W."/>
            <person name="Zhang D."/>
            <person name="Chen Y."/>
            <person name="Qiu X."/>
            <person name="Yin Z."/>
            <person name="Chen W."/>
            <person name="Xia P."/>
        </authorList>
    </citation>
    <scope>NUCLEOTIDE SEQUENCE</scope>
    <source>
        <strain evidence="1">HN39</strain>
        <plasmid evidence="1">pHN39-SIM</plasmid>
    </source>
</reference>
<dbReference type="EMBL" id="KU254577">
    <property type="protein sequence ID" value="AMP35735.1"/>
    <property type="molecule type" value="Genomic_DNA"/>
</dbReference>
<evidence type="ECO:0000313" key="1">
    <source>
        <dbReference type="EMBL" id="AMP35735.1"/>
    </source>
</evidence>
<geneLocation type="plasmid" evidence="1">
    <name>pHN39-SIM</name>
</geneLocation>
<name>A0A3G1DGF1_PSEAI</name>